<organism evidence="1 2">
    <name type="scientific">Pseudofrankia asymbiotica</name>
    <dbReference type="NCBI Taxonomy" id="1834516"/>
    <lineage>
        <taxon>Bacteria</taxon>
        <taxon>Bacillati</taxon>
        <taxon>Actinomycetota</taxon>
        <taxon>Actinomycetes</taxon>
        <taxon>Frankiales</taxon>
        <taxon>Frankiaceae</taxon>
        <taxon>Pseudofrankia</taxon>
    </lineage>
</organism>
<proteinExistence type="predicted"/>
<dbReference type="STRING" id="1834516.BL253_33425"/>
<dbReference type="AlphaFoldDB" id="A0A1V2I0W8"/>
<dbReference type="RefSeq" id="WP_076821691.1">
    <property type="nucleotide sequence ID" value="NZ_MOMC01000089.1"/>
</dbReference>
<gene>
    <name evidence="1" type="ORF">BL253_33425</name>
</gene>
<comment type="caution">
    <text evidence="1">The sequence shown here is derived from an EMBL/GenBank/DDBJ whole genome shotgun (WGS) entry which is preliminary data.</text>
</comment>
<protein>
    <submittedName>
        <fullName evidence="1">CopG family transcriptional regulator</fullName>
    </submittedName>
</protein>
<evidence type="ECO:0000313" key="2">
    <source>
        <dbReference type="Proteomes" id="UP000188929"/>
    </source>
</evidence>
<dbReference type="OrthoDB" id="3216306at2"/>
<dbReference type="EMBL" id="MOMC01000089">
    <property type="protein sequence ID" value="ONH23247.1"/>
    <property type="molecule type" value="Genomic_DNA"/>
</dbReference>
<evidence type="ECO:0000313" key="1">
    <source>
        <dbReference type="EMBL" id="ONH23247.1"/>
    </source>
</evidence>
<accession>A0A1V2I0W8</accession>
<reference evidence="2" key="1">
    <citation type="submission" date="2016-10" db="EMBL/GenBank/DDBJ databases">
        <title>Frankia sp. NRRL B-16386 Genome sequencing.</title>
        <authorList>
            <person name="Ghodhbane-Gtari F."/>
            <person name="Swanson E."/>
            <person name="Gueddou A."/>
            <person name="Hezbri K."/>
            <person name="Ktari K."/>
            <person name="Nouioui I."/>
            <person name="Morris K."/>
            <person name="Simpson S."/>
            <person name="Abebe-Akele F."/>
            <person name="Thomas K."/>
            <person name="Gtari M."/>
            <person name="Tisa L.S."/>
        </authorList>
    </citation>
    <scope>NUCLEOTIDE SEQUENCE [LARGE SCALE GENOMIC DNA]</scope>
    <source>
        <strain evidence="2">NRRL B-16386</strain>
    </source>
</reference>
<dbReference type="Proteomes" id="UP000188929">
    <property type="component" value="Unassembled WGS sequence"/>
</dbReference>
<keyword evidence="2" id="KW-1185">Reference proteome</keyword>
<name>A0A1V2I0W8_9ACTN</name>
<sequence>MADDIVRYSIKMPRDVAQAVQARAGKGDPSAYVVAAVRRQLERDNLRELIEAAEDEHGPITEEEMRRKLEQLARAERGTFGTGGE</sequence>